<name>A0A396FJS1_9FIRM</name>
<keyword evidence="1" id="KW-0472">Membrane</keyword>
<evidence type="ECO:0000313" key="3">
    <source>
        <dbReference type="Proteomes" id="UP000266698"/>
    </source>
</evidence>
<evidence type="ECO:0000256" key="1">
    <source>
        <dbReference type="SAM" id="Phobius"/>
    </source>
</evidence>
<dbReference type="EMBL" id="QRPB01000004">
    <property type="protein sequence ID" value="RHL81282.1"/>
    <property type="molecule type" value="Genomic_DNA"/>
</dbReference>
<dbReference type="Proteomes" id="UP000266698">
    <property type="component" value="Unassembled WGS sequence"/>
</dbReference>
<sequence length="105" mass="11098">MDMCYDGTLVLPSSYAVMDEEEMMYVEGGGISARDALIWLGGAIFGGIVYDVFKAACIKVGAWAAMNAAAICTVVSRAVAITLLAGIAACYGTMIVKTYKNLLKK</sequence>
<organism evidence="2 3">
    <name type="scientific">Agathobacter rectalis</name>
    <dbReference type="NCBI Taxonomy" id="39491"/>
    <lineage>
        <taxon>Bacteria</taxon>
        <taxon>Bacillati</taxon>
        <taxon>Bacillota</taxon>
        <taxon>Clostridia</taxon>
        <taxon>Lachnospirales</taxon>
        <taxon>Lachnospiraceae</taxon>
        <taxon>Agathobacter</taxon>
    </lineage>
</organism>
<accession>A0A396FJS1</accession>
<gene>
    <name evidence="2" type="ORF">DW001_04145</name>
</gene>
<feature type="transmembrane region" description="Helical" evidence="1">
    <location>
        <begin position="74"/>
        <end position="96"/>
    </location>
</feature>
<feature type="transmembrane region" description="Helical" evidence="1">
    <location>
        <begin position="36"/>
        <end position="53"/>
    </location>
</feature>
<reference evidence="2 3" key="1">
    <citation type="submission" date="2018-08" db="EMBL/GenBank/DDBJ databases">
        <title>A genome reference for cultivated species of the human gut microbiota.</title>
        <authorList>
            <person name="Zou Y."/>
            <person name="Xue W."/>
            <person name="Luo G."/>
        </authorList>
    </citation>
    <scope>NUCLEOTIDE SEQUENCE [LARGE SCALE GENOMIC DNA]</scope>
    <source>
        <strain evidence="2 3">AF36-2BH</strain>
    </source>
</reference>
<comment type="caution">
    <text evidence="2">The sequence shown here is derived from an EMBL/GenBank/DDBJ whole genome shotgun (WGS) entry which is preliminary data.</text>
</comment>
<proteinExistence type="predicted"/>
<keyword evidence="1" id="KW-0812">Transmembrane</keyword>
<keyword evidence="1" id="KW-1133">Transmembrane helix</keyword>
<protein>
    <submittedName>
        <fullName evidence="2">Uncharacterized protein</fullName>
    </submittedName>
</protein>
<dbReference type="AlphaFoldDB" id="A0A396FJS1"/>
<evidence type="ECO:0000313" key="2">
    <source>
        <dbReference type="EMBL" id="RHL81282.1"/>
    </source>
</evidence>